<keyword evidence="2" id="KW-1185">Reference proteome</keyword>
<reference evidence="1 2" key="1">
    <citation type="submission" date="2016-11" db="EMBL/GenBank/DDBJ databases">
        <authorList>
            <person name="Jaros S."/>
            <person name="Januszkiewicz K."/>
            <person name="Wedrychowicz H."/>
        </authorList>
    </citation>
    <scope>NUCLEOTIDE SEQUENCE [LARGE SCALE GENOMIC DNA]</scope>
    <source>
        <strain evidence="1 2">DSM 26897</strain>
    </source>
</reference>
<dbReference type="RefSeq" id="WP_073039893.1">
    <property type="nucleotide sequence ID" value="NZ_FQUO01000002.1"/>
</dbReference>
<dbReference type="Proteomes" id="UP000184368">
    <property type="component" value="Unassembled WGS sequence"/>
</dbReference>
<dbReference type="SUPFAM" id="SSF53335">
    <property type="entry name" value="S-adenosyl-L-methionine-dependent methyltransferases"/>
    <property type="match status" value="1"/>
</dbReference>
<sequence>MHLAYPVHIQHIQFDHRPVALHLPDLQAVKSRYEQMPGKDFPYWARLWPAALALSRFVDTHPKLIQNKKVLELAGGLGLPSLVAAQWASEVCCTDYAPEAIGWMQLSAKANGCTNFAALEMDWNYLPEDIHADVLLLSDINYEPAVFETLFKVLTSFLDKGTLIMLSTPQRLMAKPFIERLLPFCIAQHNEIINLDGSETATSVFVLRGMMLTN</sequence>
<dbReference type="AlphaFoldDB" id="A0A1M4VCR7"/>
<dbReference type="InterPro" id="IPR029063">
    <property type="entry name" value="SAM-dependent_MTases_sf"/>
</dbReference>
<accession>A0A1M4VCR7</accession>
<organism evidence="1 2">
    <name type="scientific">Cnuella takakiae</name>
    <dbReference type="NCBI Taxonomy" id="1302690"/>
    <lineage>
        <taxon>Bacteria</taxon>
        <taxon>Pseudomonadati</taxon>
        <taxon>Bacteroidota</taxon>
        <taxon>Chitinophagia</taxon>
        <taxon>Chitinophagales</taxon>
        <taxon>Chitinophagaceae</taxon>
        <taxon>Cnuella</taxon>
    </lineage>
</organism>
<gene>
    <name evidence="1" type="ORF">SAMN05444008_102222</name>
</gene>
<evidence type="ECO:0000313" key="1">
    <source>
        <dbReference type="EMBL" id="SHE66794.1"/>
    </source>
</evidence>
<dbReference type="PANTHER" id="PTHR14614">
    <property type="entry name" value="HEPATOCELLULAR CARCINOMA-ASSOCIATED ANTIGEN"/>
    <property type="match status" value="1"/>
</dbReference>
<evidence type="ECO:0000313" key="2">
    <source>
        <dbReference type="Proteomes" id="UP000184368"/>
    </source>
</evidence>
<dbReference type="InterPro" id="IPR019410">
    <property type="entry name" value="Methyltransf_16"/>
</dbReference>
<name>A0A1M4VCR7_9BACT</name>
<protein>
    <submittedName>
        <fullName evidence="1">Predicted nicotinamide N-methyase</fullName>
    </submittedName>
</protein>
<dbReference type="Pfam" id="PF10294">
    <property type="entry name" value="Methyltransf_16"/>
    <property type="match status" value="1"/>
</dbReference>
<dbReference type="OrthoDB" id="9784229at2"/>
<dbReference type="EMBL" id="FQUO01000002">
    <property type="protein sequence ID" value="SHE66794.1"/>
    <property type="molecule type" value="Genomic_DNA"/>
</dbReference>
<dbReference type="Gene3D" id="3.40.50.150">
    <property type="entry name" value="Vaccinia Virus protein VP39"/>
    <property type="match status" value="1"/>
</dbReference>
<dbReference type="STRING" id="1302690.BUE76_12615"/>
<proteinExistence type="predicted"/>